<accession>A0A7X0S9H5</accession>
<name>A0A7X0S9H5_9CLOT</name>
<gene>
    <name evidence="1" type="ORF">H7E68_01820</name>
</gene>
<organism evidence="1 2">
    <name type="scientific">Clostridium gasigenes</name>
    <dbReference type="NCBI Taxonomy" id="94869"/>
    <lineage>
        <taxon>Bacteria</taxon>
        <taxon>Bacillati</taxon>
        <taxon>Bacillota</taxon>
        <taxon>Clostridia</taxon>
        <taxon>Eubacteriales</taxon>
        <taxon>Clostridiaceae</taxon>
        <taxon>Clostridium</taxon>
    </lineage>
</organism>
<sequence length="103" mass="11765">MFDGLTEKELQVLKHWIKNSVEEKLAMKAIEILNLEKGEVKNMVASNARILTEMEERAEEKGIEKGEINKAMEIAKNLLDILDDETIALKTSLSVKEIKLLRK</sequence>
<evidence type="ECO:0000313" key="1">
    <source>
        <dbReference type="EMBL" id="MBB6713470.1"/>
    </source>
</evidence>
<dbReference type="Proteomes" id="UP000585258">
    <property type="component" value="Unassembled WGS sequence"/>
</dbReference>
<dbReference type="AlphaFoldDB" id="A0A7X0S9H5"/>
<proteinExistence type="predicted"/>
<comment type="caution">
    <text evidence="1">The sequence shown here is derived from an EMBL/GenBank/DDBJ whole genome shotgun (WGS) entry which is preliminary data.</text>
</comment>
<reference evidence="1 2" key="1">
    <citation type="submission" date="2020-08" db="EMBL/GenBank/DDBJ databases">
        <title>Clostridia isolated from Swiss meat.</title>
        <authorList>
            <person name="Wambui J."/>
            <person name="Stevens M.J.A."/>
            <person name="Stephan R."/>
        </authorList>
    </citation>
    <scope>NUCLEOTIDE SEQUENCE [LARGE SCALE GENOMIC DNA]</scope>
    <source>
        <strain evidence="1 2">CM001</strain>
    </source>
</reference>
<dbReference type="EMBL" id="JACKWY010000001">
    <property type="protein sequence ID" value="MBB6713470.1"/>
    <property type="molecule type" value="Genomic_DNA"/>
</dbReference>
<protein>
    <submittedName>
        <fullName evidence="1">Uncharacterized protein</fullName>
    </submittedName>
</protein>
<evidence type="ECO:0000313" key="2">
    <source>
        <dbReference type="Proteomes" id="UP000585258"/>
    </source>
</evidence>